<evidence type="ECO:0000256" key="2">
    <source>
        <dbReference type="ARBA" id="ARBA00004524"/>
    </source>
</evidence>
<dbReference type="PROSITE" id="PS50244">
    <property type="entry name" value="S5A_REDUCTASE"/>
    <property type="match status" value="1"/>
</dbReference>
<evidence type="ECO:0000256" key="12">
    <source>
        <dbReference type="SAM" id="Phobius"/>
    </source>
</evidence>
<dbReference type="InterPro" id="IPR001104">
    <property type="entry name" value="3-oxo-5_a-steroid_4-DH_C"/>
</dbReference>
<evidence type="ECO:0000313" key="15">
    <source>
        <dbReference type="Proteomes" id="UP001501126"/>
    </source>
</evidence>
<dbReference type="Gene3D" id="1.20.120.1630">
    <property type="match status" value="1"/>
</dbReference>
<accession>A0ABN1MRQ5</accession>
<keyword evidence="7" id="KW-0521">NADP</keyword>
<evidence type="ECO:0000259" key="13">
    <source>
        <dbReference type="Pfam" id="PF02544"/>
    </source>
</evidence>
<evidence type="ECO:0000313" key="14">
    <source>
        <dbReference type="EMBL" id="GAA0875565.1"/>
    </source>
</evidence>
<keyword evidence="8 12" id="KW-1133">Transmembrane helix</keyword>
<protein>
    <recommendedName>
        <fullName evidence="13">3-oxo-5-alpha-steroid 4-dehydrogenase C-terminal domain-containing protein</fullName>
    </recommendedName>
</protein>
<keyword evidence="3 12" id="KW-0812">Transmembrane</keyword>
<keyword evidence="10" id="KW-0443">Lipid metabolism</keyword>
<dbReference type="PANTHER" id="PTHR10556:SF57">
    <property type="entry name" value="3-OXO-5-ALPHA-STEROID 4-DEHYDROGENASE 1"/>
    <property type="match status" value="1"/>
</dbReference>
<evidence type="ECO:0000256" key="10">
    <source>
        <dbReference type="ARBA" id="ARBA00023098"/>
    </source>
</evidence>
<keyword evidence="4" id="KW-0221">Differentiation</keyword>
<keyword evidence="15" id="KW-1185">Reference proteome</keyword>
<name>A0ABN1MRQ5_9FLAO</name>
<evidence type="ECO:0000256" key="1">
    <source>
        <dbReference type="ARBA" id="ARBA00004477"/>
    </source>
</evidence>
<keyword evidence="11 12" id="KW-0472">Membrane</keyword>
<reference evidence="14 15" key="1">
    <citation type="journal article" date="2019" name="Int. J. Syst. Evol. Microbiol.">
        <title>The Global Catalogue of Microorganisms (GCM) 10K type strain sequencing project: providing services to taxonomists for standard genome sequencing and annotation.</title>
        <authorList>
            <consortium name="The Broad Institute Genomics Platform"/>
            <consortium name="The Broad Institute Genome Sequencing Center for Infectious Disease"/>
            <person name="Wu L."/>
            <person name="Ma J."/>
        </authorList>
    </citation>
    <scope>NUCLEOTIDE SEQUENCE [LARGE SCALE GENOMIC DNA]</scope>
    <source>
        <strain evidence="14 15">JCM 16083</strain>
    </source>
</reference>
<evidence type="ECO:0000256" key="5">
    <source>
        <dbReference type="ARBA" id="ARBA00022824"/>
    </source>
</evidence>
<gene>
    <name evidence="14" type="ORF">GCM10009118_19740</name>
</gene>
<evidence type="ECO:0000256" key="6">
    <source>
        <dbReference type="ARBA" id="ARBA00022848"/>
    </source>
</evidence>
<evidence type="ECO:0000256" key="4">
    <source>
        <dbReference type="ARBA" id="ARBA00022782"/>
    </source>
</evidence>
<keyword evidence="6" id="KW-0492">Microsome</keyword>
<dbReference type="Pfam" id="PF02544">
    <property type="entry name" value="Steroid_dh"/>
    <property type="match status" value="1"/>
</dbReference>
<keyword evidence="9" id="KW-0560">Oxidoreductase</keyword>
<evidence type="ECO:0000256" key="8">
    <source>
        <dbReference type="ARBA" id="ARBA00022989"/>
    </source>
</evidence>
<evidence type="ECO:0000256" key="7">
    <source>
        <dbReference type="ARBA" id="ARBA00022857"/>
    </source>
</evidence>
<proteinExistence type="predicted"/>
<dbReference type="PANTHER" id="PTHR10556">
    <property type="entry name" value="3-OXO-5-ALPHA-STEROID 4-DEHYDROGENASE"/>
    <property type="match status" value="1"/>
</dbReference>
<dbReference type="EMBL" id="BAAAFH010000011">
    <property type="protein sequence ID" value="GAA0875565.1"/>
    <property type="molecule type" value="Genomic_DNA"/>
</dbReference>
<sequence>MPVVIMTSAVFFNLVNGPVNGYFLGNFAVYDLSWLLSPWFLCGIVVFLTGMYINISSDYKLINLRKPGETGYKIPYGGFFKWVSSPNIMGELIEWTGWGIMTLSLPTLSFTIWSWANLLPRTLDHHKWYKEKFGEEYPKERKAVIPRIL</sequence>
<evidence type="ECO:0000256" key="9">
    <source>
        <dbReference type="ARBA" id="ARBA00023002"/>
    </source>
</evidence>
<comment type="caution">
    <text evidence="14">The sequence shown here is derived from an EMBL/GenBank/DDBJ whole genome shotgun (WGS) entry which is preliminary data.</text>
</comment>
<evidence type="ECO:0000256" key="3">
    <source>
        <dbReference type="ARBA" id="ARBA00022692"/>
    </source>
</evidence>
<feature type="domain" description="3-oxo-5-alpha-steroid 4-dehydrogenase C-terminal" evidence="13">
    <location>
        <begin position="1"/>
        <end position="149"/>
    </location>
</feature>
<feature type="transmembrane region" description="Helical" evidence="12">
    <location>
        <begin position="32"/>
        <end position="55"/>
    </location>
</feature>
<evidence type="ECO:0000256" key="11">
    <source>
        <dbReference type="ARBA" id="ARBA00023136"/>
    </source>
</evidence>
<keyword evidence="5" id="KW-0256">Endoplasmic reticulum</keyword>
<comment type="subcellular location">
    <subcellularLocation>
        <location evidence="1">Endoplasmic reticulum membrane</location>
        <topology evidence="1">Multi-pass membrane protein</topology>
    </subcellularLocation>
    <subcellularLocation>
        <location evidence="2">Microsome membrane</location>
    </subcellularLocation>
</comment>
<organism evidence="14 15">
    <name type="scientific">Wandonia haliotis</name>
    <dbReference type="NCBI Taxonomy" id="574963"/>
    <lineage>
        <taxon>Bacteria</taxon>
        <taxon>Pseudomonadati</taxon>
        <taxon>Bacteroidota</taxon>
        <taxon>Flavobacteriia</taxon>
        <taxon>Flavobacteriales</taxon>
        <taxon>Crocinitomicaceae</taxon>
        <taxon>Wandonia</taxon>
    </lineage>
</organism>
<dbReference type="Proteomes" id="UP001501126">
    <property type="component" value="Unassembled WGS sequence"/>
</dbReference>
<dbReference type="InterPro" id="IPR039357">
    <property type="entry name" value="SRD5A/TECR"/>
</dbReference>